<feature type="transmembrane region" description="Helical" evidence="20">
    <location>
        <begin position="507"/>
        <end position="529"/>
    </location>
</feature>
<dbReference type="EMBL" id="JADDUC010000064">
    <property type="protein sequence ID" value="KAG0120370.1"/>
    <property type="molecule type" value="Genomic_DNA"/>
</dbReference>
<evidence type="ECO:0000256" key="7">
    <source>
        <dbReference type="ARBA" id="ARBA00022676"/>
    </source>
</evidence>
<keyword evidence="15" id="KW-0325">Glycoprotein</keyword>
<dbReference type="Proteomes" id="UP000618051">
    <property type="component" value="Unassembled WGS sequence"/>
</dbReference>
<sequence length="761" mass="86669">MTKLGFLRLSYEKQDTLLKLLILSMAAVLSFSTRLFSVLRFESVIHEFDPYFNYRTTRFLAEEGFYKFHNWFDDRAWYPLGRIIGGTIYPGKAFAKLKCTWCKGKLDGDCIHEGQLEWRTAWGCILSISSLGKSFEHPANSVISSPGLMITSAAIYHVLHFFHITIDIRNVCVFLAPLFSSFTTIVTYHLTKELKDAGAGLLAAAMIAVVPGYISRSVAGSYDNEGIAIFCMLLTYYMWIKAVKTGSIYWAAMCALAYFYMVSSWGGYVFLINLIPLHVLVLMLTGRFSHRIYVAYCTVYCLGTILSMQISFVGFQPVLSSEHMAALGVFGLCQIHAFVDYLRSKLNPQQFEILFRSVISLVGFVLLSVGAVLMLTGKISPWTGRFYSLLDPSYAKNNIPIIASVSEHQPTTWSSYYFDLQLLVFMFPVGLYYCFSNLSDARIFIIMYGVTSMYFSAVMVRLMLVLAPVMCILSGIGVSQVLSTYMKNLDISRPDKKSKKQQDSTYPIKNEVASGMILVMAFFLITYTFHSTWVTSEAYSSPSIVLSARGGDGSRIIFDDFREAYYWLRHNTPEDAKVMSWWDYGYQITAMANRTILVDNNTWNNTHISRVGQAMASTEEKAYEIMRELDVSYVLVIFGGLTGYSSDDINKFLWMVRIGGSTDTGRHIKEHDYYTPTGEFRVDREGSPVLLNCLMYKMCYYRFGQVYTEAKRPPGYDRVRNAEIGNKDFELDVLEEAYTTEHWLVRIYKVKDLDNRGLSRT</sequence>
<evidence type="ECO:0000256" key="16">
    <source>
        <dbReference type="ARBA" id="ARBA00023211"/>
    </source>
</evidence>
<comment type="pathway">
    <text evidence="4">Protein modification; protein glycosylation.</text>
</comment>
<evidence type="ECO:0000256" key="12">
    <source>
        <dbReference type="ARBA" id="ARBA00022842"/>
    </source>
</evidence>
<keyword evidence="7" id="KW-0328">Glycosyltransferase</keyword>
<comment type="catalytic activity">
    <reaction evidence="18">
        <text>a di-trans,poly-cis-dolichyl diphosphooligosaccharide + L-asparaginyl-[protein] = N(4)-(oligosaccharide-(1-&gt;4)-N-acetyl-beta-D-glucosaminyl-(1-&gt;4)-N-acetyl-beta-D-glucosaminyl)-L-asparaginyl-[protein] + a di-trans,poly-cis-dolichyl diphosphate + H(+)</text>
        <dbReference type="Rhea" id="RHEA:22980"/>
        <dbReference type="Rhea" id="RHEA-COMP:12804"/>
        <dbReference type="Rhea" id="RHEA-COMP:12805"/>
        <dbReference type="Rhea" id="RHEA-COMP:19506"/>
        <dbReference type="Rhea" id="RHEA-COMP:19509"/>
        <dbReference type="ChEBI" id="CHEBI:15378"/>
        <dbReference type="ChEBI" id="CHEBI:50347"/>
        <dbReference type="ChEBI" id="CHEBI:57497"/>
        <dbReference type="ChEBI" id="CHEBI:57570"/>
        <dbReference type="ChEBI" id="CHEBI:132529"/>
        <dbReference type="EC" id="2.4.99.18"/>
    </reaction>
</comment>
<evidence type="ECO:0000256" key="19">
    <source>
        <dbReference type="ARBA" id="ARBA00062993"/>
    </source>
</evidence>
<dbReference type="GO" id="GO:0043687">
    <property type="term" value="P:post-translational protein modification"/>
    <property type="evidence" value="ECO:0007669"/>
    <property type="project" value="TreeGrafter"/>
</dbReference>
<dbReference type="GO" id="GO:0018279">
    <property type="term" value="P:protein N-linked glycosylation via asparagine"/>
    <property type="evidence" value="ECO:0007669"/>
    <property type="project" value="TreeGrafter"/>
</dbReference>
<evidence type="ECO:0000313" key="23">
    <source>
        <dbReference type="EMBL" id="KAG0120370.1"/>
    </source>
</evidence>
<evidence type="ECO:0000256" key="18">
    <source>
        <dbReference type="ARBA" id="ARBA00048829"/>
    </source>
</evidence>
<feature type="transmembrane region" description="Helical" evidence="20">
    <location>
        <begin position="416"/>
        <end position="435"/>
    </location>
</feature>
<evidence type="ECO:0000256" key="14">
    <source>
        <dbReference type="ARBA" id="ARBA00023136"/>
    </source>
</evidence>
<evidence type="ECO:0000256" key="5">
    <source>
        <dbReference type="ARBA" id="ARBA00010810"/>
    </source>
</evidence>
<evidence type="ECO:0000256" key="9">
    <source>
        <dbReference type="ARBA" id="ARBA00022692"/>
    </source>
</evidence>
<feature type="domain" description="AglB-like core" evidence="22">
    <location>
        <begin position="568"/>
        <end position="636"/>
    </location>
</feature>
<dbReference type="PANTHER" id="PTHR13872">
    <property type="entry name" value="DOLICHYL-DIPHOSPHOOLIGOSACCHARIDE--PROTEIN GLYCOSYLTRANSFERASE SUBUNIT"/>
    <property type="match status" value="1"/>
</dbReference>
<feature type="transmembrane region" description="Helical" evidence="20">
    <location>
        <begin position="293"/>
        <end position="312"/>
    </location>
</feature>
<accession>A0A835NSN6</accession>
<reference evidence="24" key="3">
    <citation type="submission" date="2022-01" db="EMBL/GenBank/DDBJ databases">
        <authorList>
            <person name="Rubenstein D.R."/>
        </authorList>
    </citation>
    <scope>NUCLEOTIDE SEQUENCE</scope>
    <source>
        <strain evidence="24">SS15</strain>
        <tissue evidence="24">Liver</tissue>
    </source>
</reference>
<evidence type="ECO:0000256" key="10">
    <source>
        <dbReference type="ARBA" id="ARBA00022723"/>
    </source>
</evidence>
<keyword evidence="11" id="KW-0256">Endoplasmic reticulum</keyword>
<evidence type="ECO:0000256" key="6">
    <source>
        <dbReference type="ARBA" id="ARBA00012605"/>
    </source>
</evidence>
<evidence type="ECO:0000259" key="21">
    <source>
        <dbReference type="Pfam" id="PF02516"/>
    </source>
</evidence>
<comment type="similarity">
    <text evidence="5">Belongs to the STT3 family.</text>
</comment>
<feature type="domain" description="Oligosaccharyl transferase STT3 N-terminal" evidence="21">
    <location>
        <begin position="146"/>
        <end position="473"/>
    </location>
</feature>
<reference evidence="24 25" key="2">
    <citation type="journal article" date="2021" name="J. Hered.">
        <title>Feather Gene Expression Elucidates the Developmental Basis of Plumage Iridescence in African Starlings.</title>
        <authorList>
            <person name="Rubenstein D.R."/>
            <person name="Corvelo A."/>
            <person name="MacManes M.D."/>
            <person name="Maia R."/>
            <person name="Narzisi G."/>
            <person name="Rousaki A."/>
            <person name="Vandenabeele P."/>
            <person name="Shawkey M.D."/>
            <person name="Solomon J."/>
        </authorList>
    </citation>
    <scope>NUCLEOTIDE SEQUENCE [LARGE SCALE GENOMIC DNA]</scope>
    <source>
        <strain evidence="24">SS15</strain>
    </source>
</reference>
<keyword evidence="16" id="KW-0464">Manganese</keyword>
<feature type="transmembrane region" description="Helical" evidence="20">
    <location>
        <begin position="248"/>
        <end position="281"/>
    </location>
</feature>
<dbReference type="Gene3D" id="3.40.50.12610">
    <property type="match status" value="1"/>
</dbReference>
<dbReference type="EMBL" id="JADDUC020000029">
    <property type="protein sequence ID" value="KAI1230815.1"/>
    <property type="molecule type" value="Genomic_DNA"/>
</dbReference>
<dbReference type="InterPro" id="IPR003674">
    <property type="entry name" value="Oligo_trans_STT3"/>
</dbReference>
<evidence type="ECO:0000256" key="8">
    <source>
        <dbReference type="ARBA" id="ARBA00022679"/>
    </source>
</evidence>
<feature type="transmembrane region" description="Helical" evidence="20">
    <location>
        <begin position="466"/>
        <end position="486"/>
    </location>
</feature>
<dbReference type="EC" id="2.4.99.18" evidence="6"/>
<feature type="transmembrane region" description="Helical" evidence="20">
    <location>
        <begin position="226"/>
        <end position="242"/>
    </location>
</feature>
<evidence type="ECO:0000256" key="13">
    <source>
        <dbReference type="ARBA" id="ARBA00022989"/>
    </source>
</evidence>
<keyword evidence="10" id="KW-0479">Metal-binding</keyword>
<evidence type="ECO:0000256" key="17">
    <source>
        <dbReference type="ARBA" id="ARBA00040922"/>
    </source>
</evidence>
<keyword evidence="13 20" id="KW-1133">Transmembrane helix</keyword>
<name>A0A835NSN6_9PASS</name>
<reference evidence="23" key="1">
    <citation type="submission" date="2020-10" db="EMBL/GenBank/DDBJ databases">
        <title>Feather gene expression reveals the developmental basis of iridescence in African starlings.</title>
        <authorList>
            <person name="Rubenstein D.R."/>
        </authorList>
    </citation>
    <scope>NUCLEOTIDE SEQUENCE</scope>
    <source>
        <strain evidence="23">SS15</strain>
        <tissue evidence="23">Liver</tissue>
    </source>
</reference>
<evidence type="ECO:0000256" key="15">
    <source>
        <dbReference type="ARBA" id="ARBA00023180"/>
    </source>
</evidence>
<feature type="transmembrane region" description="Helical" evidence="20">
    <location>
        <begin position="139"/>
        <end position="159"/>
    </location>
</feature>
<organism evidence="23">
    <name type="scientific">Lamprotornis superbus</name>
    <dbReference type="NCBI Taxonomy" id="245042"/>
    <lineage>
        <taxon>Eukaryota</taxon>
        <taxon>Metazoa</taxon>
        <taxon>Chordata</taxon>
        <taxon>Craniata</taxon>
        <taxon>Vertebrata</taxon>
        <taxon>Euteleostomi</taxon>
        <taxon>Archelosauria</taxon>
        <taxon>Archosauria</taxon>
        <taxon>Dinosauria</taxon>
        <taxon>Saurischia</taxon>
        <taxon>Theropoda</taxon>
        <taxon>Coelurosauria</taxon>
        <taxon>Aves</taxon>
        <taxon>Neognathae</taxon>
        <taxon>Neoaves</taxon>
        <taxon>Telluraves</taxon>
        <taxon>Australaves</taxon>
        <taxon>Passeriformes</taxon>
        <taxon>Sturnidae</taxon>
        <taxon>Lamprotornis</taxon>
    </lineage>
</organism>
<comment type="subcellular location">
    <subcellularLocation>
        <location evidence="3">Endoplasmic reticulum membrane</location>
        <topology evidence="3">Multi-pass membrane protein</topology>
    </subcellularLocation>
</comment>
<dbReference type="FunFam" id="3.40.50.12610:FF:000002">
    <property type="entry name" value="dolichyl-diphosphooligosaccharide--protein glycosyltransferase subunit STT3A"/>
    <property type="match status" value="1"/>
</dbReference>
<feature type="transmembrane region" description="Helical" evidence="20">
    <location>
        <begin position="197"/>
        <end position="214"/>
    </location>
</feature>
<keyword evidence="8" id="KW-0808">Transferase</keyword>
<comment type="cofactor">
    <cofactor evidence="1">
        <name>Mn(2+)</name>
        <dbReference type="ChEBI" id="CHEBI:29035"/>
    </cofactor>
</comment>
<evidence type="ECO:0000256" key="4">
    <source>
        <dbReference type="ARBA" id="ARBA00004922"/>
    </source>
</evidence>
<comment type="cofactor">
    <cofactor evidence="2">
        <name>Mg(2+)</name>
        <dbReference type="ChEBI" id="CHEBI:18420"/>
    </cofactor>
</comment>
<gene>
    <name evidence="24" type="ORF">IHE44_0008697</name>
    <name evidence="23" type="ORF">IHE44_012748</name>
</gene>
<evidence type="ECO:0000256" key="2">
    <source>
        <dbReference type="ARBA" id="ARBA00001946"/>
    </source>
</evidence>
<dbReference type="UniPathway" id="UPA00378"/>
<keyword evidence="14 20" id="KW-0472">Membrane</keyword>
<dbReference type="GO" id="GO:0046872">
    <property type="term" value="F:metal ion binding"/>
    <property type="evidence" value="ECO:0007669"/>
    <property type="project" value="UniProtKB-KW"/>
</dbReference>
<evidence type="ECO:0000256" key="1">
    <source>
        <dbReference type="ARBA" id="ARBA00001936"/>
    </source>
</evidence>
<dbReference type="Pfam" id="PF22627">
    <property type="entry name" value="AglB_core-like"/>
    <property type="match status" value="1"/>
</dbReference>
<evidence type="ECO:0000256" key="3">
    <source>
        <dbReference type="ARBA" id="ARBA00004477"/>
    </source>
</evidence>
<comment type="caution">
    <text evidence="23">The sequence shown here is derived from an EMBL/GenBank/DDBJ whole genome shotgun (WGS) entry which is preliminary data.</text>
</comment>
<comment type="subunit">
    <text evidence="19">Component of the oligosaccharyltransferase (OST) complex. There are 2 OST complexes, OST-A and OST-B, which contain STT3A or STT3B as catalytic subunit, respectively. OST-A and OST-B contain common core subunits RPN1, RPN2, OST48, OST4, DAD1 and TMEM258, and OST-A contains DC2/OSTC and KRTCAP2/KCP2 specific accessory subunits. OST-A complex assembly occurs through the formation of 3 subcomplexes. Subcomplex 1 contains RPN1 and TMEM258, subcomplex 2 contains the OST-A-specific subunits STT3A, DC2/OSTC, and KCP2 as well as the core subunit OST4, and subcomplex 3 contains RPN2, DAD1, and OST48. The OST-A complex can form stable complexes with the Sec61 complex or with both the Sec61 and TRAP complexes.</text>
</comment>
<keyword evidence="25" id="KW-1185">Reference proteome</keyword>
<dbReference type="Pfam" id="PF02516">
    <property type="entry name" value="STT3"/>
    <property type="match status" value="2"/>
</dbReference>
<evidence type="ECO:0000313" key="25">
    <source>
        <dbReference type="Proteomes" id="UP000618051"/>
    </source>
</evidence>
<feature type="transmembrane region" description="Helical" evidence="20">
    <location>
        <begin position="354"/>
        <end position="375"/>
    </location>
</feature>
<feature type="domain" description="Oligosaccharyl transferase STT3 N-terminal" evidence="21">
    <location>
        <begin position="17"/>
        <end position="101"/>
    </location>
</feature>
<evidence type="ECO:0000256" key="11">
    <source>
        <dbReference type="ARBA" id="ARBA00022824"/>
    </source>
</evidence>
<dbReference type="InterPro" id="IPR048307">
    <property type="entry name" value="STT3_N"/>
</dbReference>
<protein>
    <recommendedName>
        <fullName evidence="17">Dolichyl-diphosphooligosaccharide--protein glycosyltransferase subunit STT3A</fullName>
        <ecNumber evidence="6">2.4.99.18</ecNumber>
    </recommendedName>
</protein>
<evidence type="ECO:0000256" key="20">
    <source>
        <dbReference type="SAM" id="Phobius"/>
    </source>
</evidence>
<dbReference type="AlphaFoldDB" id="A0A835NSN6"/>
<keyword evidence="12" id="KW-0460">Magnesium</keyword>
<dbReference type="GO" id="GO:0005789">
    <property type="term" value="C:endoplasmic reticulum membrane"/>
    <property type="evidence" value="ECO:0007669"/>
    <property type="project" value="UniProtKB-SubCell"/>
</dbReference>
<evidence type="ECO:0000313" key="24">
    <source>
        <dbReference type="EMBL" id="KAI1230815.1"/>
    </source>
</evidence>
<dbReference type="InterPro" id="IPR054479">
    <property type="entry name" value="AglB-like_core"/>
</dbReference>
<proteinExistence type="inferred from homology"/>
<feature type="transmembrane region" description="Helical" evidence="20">
    <location>
        <begin position="171"/>
        <end position="191"/>
    </location>
</feature>
<dbReference type="OrthoDB" id="10261066at2759"/>
<dbReference type="PANTHER" id="PTHR13872:SF43">
    <property type="entry name" value="DOLICHYL-DIPHOSPHOOLIGOSACCHARIDE--PROTEIN GLYCOSYLTRANSFERASE SUBUNIT STT3A"/>
    <property type="match status" value="1"/>
</dbReference>
<feature type="transmembrane region" description="Helical" evidence="20">
    <location>
        <begin position="324"/>
        <end position="342"/>
    </location>
</feature>
<keyword evidence="9 20" id="KW-0812">Transmembrane</keyword>
<evidence type="ECO:0000259" key="22">
    <source>
        <dbReference type="Pfam" id="PF22627"/>
    </source>
</evidence>
<dbReference type="GO" id="GO:0004579">
    <property type="term" value="F:dolichyl-diphosphooligosaccharide-protein glycotransferase activity"/>
    <property type="evidence" value="ECO:0007669"/>
    <property type="project" value="UniProtKB-EC"/>
</dbReference>